<proteinExistence type="predicted"/>
<dbReference type="Gene3D" id="3.30.70.330">
    <property type="match status" value="1"/>
</dbReference>
<evidence type="ECO:0000313" key="3">
    <source>
        <dbReference type="EMBL" id="SJZ30635.1"/>
    </source>
</evidence>
<dbReference type="PROSITE" id="PS50889">
    <property type="entry name" value="S4"/>
    <property type="match status" value="1"/>
</dbReference>
<dbReference type="Pfam" id="PF17774">
    <property type="entry name" value="YlmH_RBD"/>
    <property type="match status" value="1"/>
</dbReference>
<dbReference type="SUPFAM" id="SSF55174">
    <property type="entry name" value="Alpha-L RNA-binding motif"/>
    <property type="match status" value="1"/>
</dbReference>
<dbReference type="InterPro" id="IPR012677">
    <property type="entry name" value="Nucleotide-bd_a/b_plait_sf"/>
</dbReference>
<dbReference type="PANTHER" id="PTHR13633">
    <property type="entry name" value="MITOCHONDRIAL TRANSCRIPTION RESCUE FACTOR 1"/>
    <property type="match status" value="1"/>
</dbReference>
<dbReference type="OrthoDB" id="9812787at2"/>
<dbReference type="GO" id="GO:0003723">
    <property type="term" value="F:RNA binding"/>
    <property type="evidence" value="ECO:0007669"/>
    <property type="project" value="UniProtKB-KW"/>
</dbReference>
<dbReference type="InterPro" id="IPR036986">
    <property type="entry name" value="S4_RNA-bd_sf"/>
</dbReference>
<evidence type="ECO:0000313" key="4">
    <source>
        <dbReference type="Proteomes" id="UP000190625"/>
    </source>
</evidence>
<dbReference type="Pfam" id="PF01479">
    <property type="entry name" value="S4"/>
    <property type="match status" value="1"/>
</dbReference>
<dbReference type="PANTHER" id="PTHR13633:SF3">
    <property type="entry name" value="MITOCHONDRIAL TRANSCRIPTION RESCUE FACTOR 1"/>
    <property type="match status" value="1"/>
</dbReference>
<dbReference type="RefSeq" id="WP_078808632.1">
    <property type="nucleotide sequence ID" value="NZ_FUWM01000003.1"/>
</dbReference>
<evidence type="ECO:0000256" key="1">
    <source>
        <dbReference type="PROSITE-ProRule" id="PRU00182"/>
    </source>
</evidence>
<dbReference type="Gene3D" id="3.10.290.10">
    <property type="entry name" value="RNA-binding S4 domain"/>
    <property type="match status" value="1"/>
</dbReference>
<organism evidence="3 4">
    <name type="scientific">Selenihalanaerobacter shriftii</name>
    <dbReference type="NCBI Taxonomy" id="142842"/>
    <lineage>
        <taxon>Bacteria</taxon>
        <taxon>Bacillati</taxon>
        <taxon>Bacillota</taxon>
        <taxon>Clostridia</taxon>
        <taxon>Halanaerobiales</taxon>
        <taxon>Halobacteroidaceae</taxon>
        <taxon>Selenihalanaerobacter</taxon>
    </lineage>
</organism>
<reference evidence="4" key="1">
    <citation type="submission" date="2017-02" db="EMBL/GenBank/DDBJ databases">
        <authorList>
            <person name="Varghese N."/>
            <person name="Submissions S."/>
        </authorList>
    </citation>
    <scope>NUCLEOTIDE SEQUENCE [LARGE SCALE GENOMIC DNA]</scope>
    <source>
        <strain evidence="4">ATCC BAA-73</strain>
    </source>
</reference>
<name>A0A1T4JKD9_9FIRM</name>
<dbReference type="EMBL" id="FUWM01000003">
    <property type="protein sequence ID" value="SJZ30635.1"/>
    <property type="molecule type" value="Genomic_DNA"/>
</dbReference>
<protein>
    <submittedName>
        <fullName evidence="3">RNA-binding protein YlmH, contains S4-like domain</fullName>
    </submittedName>
</protein>
<gene>
    <name evidence="3" type="ORF">SAMN02745118_00095</name>
</gene>
<sequence length="262" mass="30167">MFDREKLMSHVEDEEEELTIASTLDKVELALKRHEPTFTNFLNPYQRSLLNPILDQIYDLKYREYGKFKQAERKRIGLMPDYYMLELVEEPLAVLEIKGNFKFESVSHRDFLGAILGTGIKREMVGDLVIGSNKCQAIVAEEIKEYLTLQLDKVHRVPVDIEEISQERLEVAPERIKKIKSTVASLRLDSVASSGFTTSRSKMAKEIKAGNVKLNWKVENDSAKIVDIDDIISIRGRGRVEIDKRLGKSRKGRIKLVLKRYI</sequence>
<accession>A0A1T4JKD9</accession>
<evidence type="ECO:0000259" key="2">
    <source>
        <dbReference type="SMART" id="SM00363"/>
    </source>
</evidence>
<dbReference type="STRING" id="142842.SAMN02745118_00095"/>
<keyword evidence="4" id="KW-1185">Reference proteome</keyword>
<feature type="domain" description="RNA-binding S4" evidence="2">
    <location>
        <begin position="186"/>
        <end position="243"/>
    </location>
</feature>
<dbReference type="SMART" id="SM00363">
    <property type="entry name" value="S4"/>
    <property type="match status" value="1"/>
</dbReference>
<dbReference type="AlphaFoldDB" id="A0A1T4JKD9"/>
<dbReference type="Proteomes" id="UP000190625">
    <property type="component" value="Unassembled WGS sequence"/>
</dbReference>
<dbReference type="InterPro" id="IPR002942">
    <property type="entry name" value="S4_RNA-bd"/>
</dbReference>
<dbReference type="InterPro" id="IPR040591">
    <property type="entry name" value="RqcP2_RBD"/>
</dbReference>
<dbReference type="Gene3D" id="3.30.1370.160">
    <property type="match status" value="1"/>
</dbReference>
<keyword evidence="1" id="KW-0694">RNA-binding</keyword>